<name>A0A166BWY1_DAUCS</name>
<dbReference type="KEGG" id="dcr:108211245"/>
<accession>A0A166BWY1</accession>
<sequence>MALIPTILRRSLSLSRASVSAVRLIGGVSHFNCNCHSCTSIALKKSHLSQDFSVPSSSVRNFSASVAVTRPSPDESLIKVIDQEIACAVESNEDNEVQEAPEDFPFEIEDNPGQHTISLSAEHDGEAISVVVYMPNVTAEEENNDNDDDDDAENPSESSMSLVVRLSKSSGLVLEFGCTAYPDEISIDTLSVKDPENVEDPLAYEGPDFSDLDENLQKAFHKYLEIRGIKPSMTNHLYEYMLNKDSKEYLVWLKNLKEFVQA</sequence>
<feature type="compositionally biased region" description="Acidic residues" evidence="1">
    <location>
        <begin position="140"/>
        <end position="154"/>
    </location>
</feature>
<dbReference type="AlphaFoldDB" id="A0A166BWY1"/>
<dbReference type="SUPFAM" id="SSF54529">
    <property type="entry name" value="Mitochondrial glycoprotein MAM33-like"/>
    <property type="match status" value="1"/>
</dbReference>
<keyword evidence="4" id="KW-1185">Reference proteome</keyword>
<dbReference type="OrthoDB" id="278212at2759"/>
<reference evidence="3" key="2">
    <citation type="submission" date="2022-03" db="EMBL/GenBank/DDBJ databases">
        <title>Draft title - Genomic analysis of global carrot germplasm unveils the trajectory of domestication and the origin of high carotenoid orange carrot.</title>
        <authorList>
            <person name="Iorizzo M."/>
            <person name="Ellison S."/>
            <person name="Senalik D."/>
            <person name="Macko-Podgorni A."/>
            <person name="Grzebelus D."/>
            <person name="Bostan H."/>
            <person name="Rolling W."/>
            <person name="Curaba J."/>
            <person name="Simon P."/>
        </authorList>
    </citation>
    <scope>NUCLEOTIDE SEQUENCE</scope>
    <source>
        <tissue evidence="3">Leaf</tissue>
    </source>
</reference>
<dbReference type="Proteomes" id="UP000077755">
    <property type="component" value="Chromosome 3"/>
</dbReference>
<dbReference type="Pfam" id="PF02330">
    <property type="entry name" value="MAM33"/>
    <property type="match status" value="1"/>
</dbReference>
<dbReference type="PANTHER" id="PTHR10826">
    <property type="entry name" value="COMPLEMENT COMPONENT 1"/>
    <property type="match status" value="1"/>
</dbReference>
<gene>
    <name evidence="2" type="ORF">DCAR_011745</name>
    <name evidence="3" type="ORF">DCAR_0313258</name>
</gene>
<reference evidence="2" key="1">
    <citation type="journal article" date="2016" name="Nat. Genet.">
        <title>A high-quality carrot genome assembly provides new insights into carotenoid accumulation and asterid genome evolution.</title>
        <authorList>
            <person name="Iorizzo M."/>
            <person name="Ellison S."/>
            <person name="Senalik D."/>
            <person name="Zeng P."/>
            <person name="Satapoomin P."/>
            <person name="Huang J."/>
            <person name="Bowman M."/>
            <person name="Iovene M."/>
            <person name="Sanseverino W."/>
            <person name="Cavagnaro P."/>
            <person name="Yildiz M."/>
            <person name="Macko-Podgorni A."/>
            <person name="Moranska E."/>
            <person name="Grzebelus E."/>
            <person name="Grzebelus D."/>
            <person name="Ashrafi H."/>
            <person name="Zheng Z."/>
            <person name="Cheng S."/>
            <person name="Spooner D."/>
            <person name="Van Deynze A."/>
            <person name="Simon P."/>
        </authorList>
    </citation>
    <scope>NUCLEOTIDE SEQUENCE [LARGE SCALE GENOMIC DNA]</scope>
    <source>
        <tissue evidence="2">Leaf</tissue>
    </source>
</reference>
<dbReference type="EMBL" id="CP093345">
    <property type="protein sequence ID" value="WOG93968.1"/>
    <property type="molecule type" value="Genomic_DNA"/>
</dbReference>
<dbReference type="OMA" id="QYLGPSF"/>
<evidence type="ECO:0000256" key="1">
    <source>
        <dbReference type="SAM" id="MobiDB-lite"/>
    </source>
</evidence>
<organism evidence="2">
    <name type="scientific">Daucus carota subsp. sativus</name>
    <name type="common">Carrot</name>
    <dbReference type="NCBI Taxonomy" id="79200"/>
    <lineage>
        <taxon>Eukaryota</taxon>
        <taxon>Viridiplantae</taxon>
        <taxon>Streptophyta</taxon>
        <taxon>Embryophyta</taxon>
        <taxon>Tracheophyta</taxon>
        <taxon>Spermatophyta</taxon>
        <taxon>Magnoliopsida</taxon>
        <taxon>eudicotyledons</taxon>
        <taxon>Gunneridae</taxon>
        <taxon>Pentapetalae</taxon>
        <taxon>asterids</taxon>
        <taxon>campanulids</taxon>
        <taxon>Apiales</taxon>
        <taxon>Apiaceae</taxon>
        <taxon>Apioideae</taxon>
        <taxon>Scandiceae</taxon>
        <taxon>Daucinae</taxon>
        <taxon>Daucus</taxon>
        <taxon>Daucus sect. Daucus</taxon>
    </lineage>
</organism>
<dbReference type="InterPro" id="IPR003428">
    <property type="entry name" value="MAM33"/>
</dbReference>
<evidence type="ECO:0000313" key="3">
    <source>
        <dbReference type="EMBL" id="WOG93968.1"/>
    </source>
</evidence>
<dbReference type="EMBL" id="LNRQ01000003">
    <property type="protein sequence ID" value="KZN02989.1"/>
    <property type="molecule type" value="Genomic_DNA"/>
</dbReference>
<dbReference type="FunFam" id="3.10.280.10:FF:000002">
    <property type="entry name" value="Mitochondrial glycoprotein family protein"/>
    <property type="match status" value="1"/>
</dbReference>
<dbReference type="InterPro" id="IPR036561">
    <property type="entry name" value="MAM33_sf"/>
</dbReference>
<evidence type="ECO:0000313" key="4">
    <source>
        <dbReference type="Proteomes" id="UP000077755"/>
    </source>
</evidence>
<protein>
    <recommendedName>
        <fullName evidence="5">Mitochondrial glycoprotein</fullName>
    </recommendedName>
</protein>
<feature type="region of interest" description="Disordered" evidence="1">
    <location>
        <begin position="140"/>
        <end position="161"/>
    </location>
</feature>
<dbReference type="PANTHER" id="PTHR10826:SF41">
    <property type="entry name" value="MITOCHONDRIAL GLYCOPROTEIN FAMILY PROTEIN"/>
    <property type="match status" value="1"/>
</dbReference>
<proteinExistence type="predicted"/>
<evidence type="ECO:0000313" key="2">
    <source>
        <dbReference type="EMBL" id="KZN02989.1"/>
    </source>
</evidence>
<dbReference type="STRING" id="79200.A0A166BWY1"/>
<dbReference type="Gene3D" id="3.10.280.10">
    <property type="entry name" value="Mitochondrial glycoprotein"/>
    <property type="match status" value="1"/>
</dbReference>
<dbReference type="GO" id="GO:0005759">
    <property type="term" value="C:mitochondrial matrix"/>
    <property type="evidence" value="ECO:0007669"/>
    <property type="project" value="InterPro"/>
</dbReference>
<dbReference type="Gramene" id="KZN02989">
    <property type="protein sequence ID" value="KZN02989"/>
    <property type="gene ID" value="DCAR_011745"/>
</dbReference>
<evidence type="ECO:0008006" key="5">
    <source>
        <dbReference type="Google" id="ProtNLM"/>
    </source>
</evidence>